<dbReference type="Pfam" id="PF09694">
    <property type="entry name" value="Gcw_chp"/>
    <property type="match status" value="1"/>
</dbReference>
<evidence type="ECO:0000313" key="3">
    <source>
        <dbReference type="Proteomes" id="UP001500392"/>
    </source>
</evidence>
<evidence type="ECO:0000256" key="1">
    <source>
        <dbReference type="SAM" id="SignalP"/>
    </source>
</evidence>
<dbReference type="RefSeq" id="WP_344931642.1">
    <property type="nucleotide sequence ID" value="NZ_BAABDM010000001.1"/>
</dbReference>
<keyword evidence="3" id="KW-1185">Reference proteome</keyword>
<gene>
    <name evidence="2" type="ORF">GCM10022414_00670</name>
</gene>
<dbReference type="EMBL" id="BAABDM010000001">
    <property type="protein sequence ID" value="GAA4082112.1"/>
    <property type="molecule type" value="Genomic_DNA"/>
</dbReference>
<protein>
    <submittedName>
        <fullName evidence="2">TorF family putative porin</fullName>
    </submittedName>
</protein>
<organism evidence="2 3">
    <name type="scientific">Zhongshania borealis</name>
    <dbReference type="NCBI Taxonomy" id="889488"/>
    <lineage>
        <taxon>Bacteria</taxon>
        <taxon>Pseudomonadati</taxon>
        <taxon>Pseudomonadota</taxon>
        <taxon>Gammaproteobacteria</taxon>
        <taxon>Cellvibrionales</taxon>
        <taxon>Spongiibacteraceae</taxon>
        <taxon>Zhongshania</taxon>
    </lineage>
</organism>
<dbReference type="NCBIfam" id="TIGR02001">
    <property type="entry name" value="gcw_chp"/>
    <property type="match status" value="1"/>
</dbReference>
<comment type="caution">
    <text evidence="2">The sequence shown here is derived from an EMBL/GenBank/DDBJ whole genome shotgun (WGS) entry which is preliminary data.</text>
</comment>
<name>A0ABP7W673_9GAMM</name>
<feature type="signal peptide" evidence="1">
    <location>
        <begin position="1"/>
        <end position="24"/>
    </location>
</feature>
<keyword evidence="1" id="KW-0732">Signal</keyword>
<feature type="chain" id="PRO_5046022642" evidence="1">
    <location>
        <begin position="25"/>
        <end position="247"/>
    </location>
</feature>
<dbReference type="Proteomes" id="UP001500392">
    <property type="component" value="Unassembled WGS sequence"/>
</dbReference>
<evidence type="ECO:0000313" key="2">
    <source>
        <dbReference type="EMBL" id="GAA4082112.1"/>
    </source>
</evidence>
<reference evidence="3" key="1">
    <citation type="journal article" date="2019" name="Int. J. Syst. Evol. Microbiol.">
        <title>The Global Catalogue of Microorganisms (GCM) 10K type strain sequencing project: providing services to taxonomists for standard genome sequencing and annotation.</title>
        <authorList>
            <consortium name="The Broad Institute Genomics Platform"/>
            <consortium name="The Broad Institute Genome Sequencing Center for Infectious Disease"/>
            <person name="Wu L."/>
            <person name="Ma J."/>
        </authorList>
    </citation>
    <scope>NUCLEOTIDE SEQUENCE [LARGE SCALE GENOMIC DNA]</scope>
    <source>
        <strain evidence="3">JCM 17304</strain>
    </source>
</reference>
<accession>A0ABP7W673</accession>
<sequence length="247" mass="27265">MFEKTLFMFSLCTTALLIPLTSSAHEDTDTQKSVEFTATATIATDYMFRGISQTLNDPAVHAAFDVSHTSGLSAGVWSSNVDSQDRGPFDDQSDQEIDIYIGYGTSLNEYWMVDATAIRYIFPGTASDTDLDWNELLIGVHFREYVSLLIGYSNKVFNLDDPGIYYGLSGNLPLSHNTRLTASLGYYDLDDALNDSYMDWSAGAEADMGMFTARLAYIEADNHADTLFGLDKADGRILFSLMAAFGE</sequence>
<proteinExistence type="predicted"/>
<dbReference type="InterPro" id="IPR010239">
    <property type="entry name" value="CHP02001"/>
</dbReference>